<sequence length="123" mass="13910">MDFTAYLINENSNCKNALKEGDGLNDKLWKKIQIGSFSLAMLLFVYNIIALPLEPLPDGGWQATFPSVTYQVIMVVIAGILLLTWAFATFVRKVGEVSMVAFQRTIIFLVGFGIFFWILQQMH</sequence>
<evidence type="ECO:0000313" key="3">
    <source>
        <dbReference type="Proteomes" id="UP000199474"/>
    </source>
</evidence>
<proteinExistence type="predicted"/>
<feature type="transmembrane region" description="Helical" evidence="1">
    <location>
        <begin position="34"/>
        <end position="53"/>
    </location>
</feature>
<keyword evidence="1" id="KW-0472">Membrane</keyword>
<keyword evidence="1" id="KW-1133">Transmembrane helix</keyword>
<protein>
    <submittedName>
        <fullName evidence="2">Uncharacterized protein</fullName>
    </submittedName>
</protein>
<dbReference type="EMBL" id="FOMR01000021">
    <property type="protein sequence ID" value="SFE50353.1"/>
    <property type="molecule type" value="Genomic_DNA"/>
</dbReference>
<accession>A0A1I2B4Y3</accession>
<evidence type="ECO:0000256" key="1">
    <source>
        <dbReference type="SAM" id="Phobius"/>
    </source>
</evidence>
<evidence type="ECO:0000313" key="2">
    <source>
        <dbReference type="EMBL" id="SFE50353.1"/>
    </source>
</evidence>
<feature type="transmembrane region" description="Helical" evidence="1">
    <location>
        <begin position="100"/>
        <end position="119"/>
    </location>
</feature>
<dbReference type="AlphaFoldDB" id="A0A1I2B4Y3"/>
<dbReference type="RefSeq" id="WP_090087773.1">
    <property type="nucleotide sequence ID" value="NZ_FOMR01000021.1"/>
</dbReference>
<dbReference type="OrthoDB" id="2971162at2"/>
<gene>
    <name evidence="2" type="ORF">SAMN05216238_1216</name>
</gene>
<reference evidence="3" key="1">
    <citation type="submission" date="2016-10" db="EMBL/GenBank/DDBJ databases">
        <authorList>
            <person name="Varghese N."/>
            <person name="Submissions S."/>
        </authorList>
    </citation>
    <scope>NUCLEOTIDE SEQUENCE [LARGE SCALE GENOMIC DNA]</scope>
    <source>
        <strain evidence="3">DSM 22530</strain>
    </source>
</reference>
<organism evidence="2 3">
    <name type="scientific">Lentibacillus persicus</name>
    <dbReference type="NCBI Taxonomy" id="640948"/>
    <lineage>
        <taxon>Bacteria</taxon>
        <taxon>Bacillati</taxon>
        <taxon>Bacillota</taxon>
        <taxon>Bacilli</taxon>
        <taxon>Bacillales</taxon>
        <taxon>Bacillaceae</taxon>
        <taxon>Lentibacillus</taxon>
    </lineage>
</organism>
<keyword evidence="3" id="KW-1185">Reference proteome</keyword>
<keyword evidence="1" id="KW-0812">Transmembrane</keyword>
<dbReference type="STRING" id="640948.SAMN05216238_1216"/>
<name>A0A1I2B4Y3_9BACI</name>
<dbReference type="Proteomes" id="UP000199474">
    <property type="component" value="Unassembled WGS sequence"/>
</dbReference>
<feature type="transmembrane region" description="Helical" evidence="1">
    <location>
        <begin position="68"/>
        <end position="88"/>
    </location>
</feature>